<feature type="compositionally biased region" description="Basic residues" evidence="3">
    <location>
        <begin position="1225"/>
        <end position="1236"/>
    </location>
</feature>
<dbReference type="PROSITE" id="PS51845">
    <property type="entry name" value="PDEASE_I_2"/>
    <property type="match status" value="1"/>
</dbReference>
<gene>
    <name evidence="5" type="ORF">CEUSTIGMA_g12757.t1</name>
</gene>
<feature type="region of interest" description="Disordered" evidence="3">
    <location>
        <begin position="1212"/>
        <end position="1237"/>
    </location>
</feature>
<dbReference type="Proteomes" id="UP000232323">
    <property type="component" value="Unassembled WGS sequence"/>
</dbReference>
<feature type="domain" description="PDEase" evidence="4">
    <location>
        <begin position="1087"/>
        <end position="1639"/>
    </location>
</feature>
<evidence type="ECO:0000313" key="6">
    <source>
        <dbReference type="Proteomes" id="UP000232323"/>
    </source>
</evidence>
<dbReference type="SUPFAM" id="SSF109604">
    <property type="entry name" value="HD-domain/PDEase-like"/>
    <property type="match status" value="1"/>
</dbReference>
<reference evidence="5 6" key="1">
    <citation type="submission" date="2017-08" db="EMBL/GenBank/DDBJ databases">
        <title>Acidophilic green algal genome provides insights into adaptation to an acidic environment.</title>
        <authorList>
            <person name="Hirooka S."/>
            <person name="Hirose Y."/>
            <person name="Kanesaki Y."/>
            <person name="Higuchi S."/>
            <person name="Fujiwara T."/>
            <person name="Onuma R."/>
            <person name="Era A."/>
            <person name="Ohbayashi R."/>
            <person name="Uzuka A."/>
            <person name="Nozaki H."/>
            <person name="Yoshikawa H."/>
            <person name="Miyagishima S.Y."/>
        </authorList>
    </citation>
    <scope>NUCLEOTIDE SEQUENCE [LARGE SCALE GENOMIC DNA]</scope>
    <source>
        <strain evidence="5 6">NIES-2499</strain>
    </source>
</reference>
<feature type="region of interest" description="Disordered" evidence="3">
    <location>
        <begin position="776"/>
        <end position="798"/>
    </location>
</feature>
<protein>
    <recommendedName>
        <fullName evidence="4">PDEase domain-containing protein</fullName>
    </recommendedName>
</protein>
<evidence type="ECO:0000256" key="2">
    <source>
        <dbReference type="ARBA" id="ARBA00022801"/>
    </source>
</evidence>
<proteinExistence type="predicted"/>
<evidence type="ECO:0000259" key="4">
    <source>
        <dbReference type="PROSITE" id="PS51845"/>
    </source>
</evidence>
<feature type="compositionally biased region" description="Polar residues" evidence="3">
    <location>
        <begin position="570"/>
        <end position="579"/>
    </location>
</feature>
<dbReference type="OrthoDB" id="546632at2759"/>
<sequence length="1646" mass="177954">MSRIECRLILRRLMLMPEWIRGGDERTRARAFAEYISHSSYQALLSGASNEANDPLLAFMELWSEDHAPYIEAQIQSCHEKYSLQLLASCKAKQVDAITWRFTLQDTVPMSAQVNSHKALKPQPLQHAMLKLGKSFVEEALTAFAELGVMGVKSVGRVDRYADDVQDLDDEEAFGEVGCVSNDSIGSLLAPDAADIIEVVTKIATARPPTGISGGRPTASDQGFMYSLSPSLCGRLFPYHILISQEGCVLQVGPAIMKLQNAGLSFLGQHISELFMHEMATGRKEESTNPGGPQGPWDLNSLYSVNSGMSCVLRGLRTTRGGLPCPVTGLCLQGCWIKLQHGDMRIEDQGCDGGLLFIGGKAASSESLSCAIEEWPTDLASAYCSLKDQYQVEFSNMYKRVMDLQKISAGHQLALSSTADPADPADPHTSVFGQLESSIMTAIADESGDTYTSLVGEDSEVQQCLMEMVTGRHALGLHSFPEEEEEEEDQCYEGQGFDWKDDLIKPSNQTFKGQTQSLTRLRNSLPRRHFASIMGSMDRLSVIYSNPGVTGEDQLVLESQNLDGGLSISQQLNSPNVPRSLTGPEQAEAHPFSSSSVLVDQLGRGSWHREPGLRSPVDLQKARASPLGVISQAGGSDQPLMQYASVSRSNQGDPSHPSTNLISPKGTHSLSQEGSKTPEAASKAAAAQDKTQTINLSAIRDSHFVHTFRASTLGAQSWTEATLTDRSRVEEDMTNHVQGIMRGRDEGGAPEDISKAGISCIPTIITGCFGIRRKSNSGRRIPDSSSFPDPPLAASPAAAPDAAVYDTLARPSLDKGIHSASAETNRHGCEGDSATWAEHDSAAALEAVQVIVPYVTSIASPQAKSEMKGLDSQSELQVSSPTRHHETLYLGGPRQEGRLPDTKHEATSGGQTHLSLSTPASVQVAYVDANSTRSIKGEDLDCEGCSSIPATILHDASPALLATGVAEQNNIASTHMNASLKAEGVAINQQPHQPDSDITYSLGPEQHDLIPERTMVESAPGPHPVMSTSSQRQYEVTNIGAVLSEEGSRNVTETSRDRGVVLTCVNRASEEGSGAASATDASAAQLLKPIVQEKVHSALSRMDDWAFDSFELATATGNRPLSTLAFALIKRSGITLRLRLEERKLARFLICIEDGYRDNPYHCRIHAADVLRNLHVIVTQGQLLQVLARNRSQVPIGTTDVNVVGMPAAKGTSSVAGGDNGSVPRSHRSSAVHHHQTYSSREIVGTRPCTHGRFMSTQDAINLLSMYLSAIIHDHDHRGLTNAFLVQDQDPLALLYNDQSPMENHHVASAFAMLMDDQNNFMCNFSRKAWDAVRSIVIQTVLGTDMKQHFSIISMFNTKVAACMATARADGSGNAAVAVPQGMQLKAQGSLRSYRKVAEGHRSPVRMSSVLETSKSPSFSTRTSSCAEVALSPQRSGVSFSEVPLELHSPLLLSTSRRNHMNGTSMNKYVGGLKSGEDSAAAGTGGGVSTTLSQHSLPLQMLKAVDRPSSFVLANNSMATFTLSDLPMDDELYSLVWKMAMKCSDLGHLASAREVHLKWVGLLEEEMFLQGDLERSRGYPISPLMDRNQIGITRSQVGFFNVIVLPLFKGLASVLPSVQPLLDQVLSNFQMWSETEALDKVSSKQA</sequence>
<evidence type="ECO:0000256" key="3">
    <source>
        <dbReference type="SAM" id="MobiDB-lite"/>
    </source>
</evidence>
<dbReference type="PANTHER" id="PTHR11347">
    <property type="entry name" value="CYCLIC NUCLEOTIDE PHOSPHODIESTERASE"/>
    <property type="match status" value="1"/>
</dbReference>
<feature type="region of interest" description="Disordered" evidence="3">
    <location>
        <begin position="646"/>
        <end position="688"/>
    </location>
</feature>
<dbReference type="STRING" id="1157962.A0A250XRA3"/>
<evidence type="ECO:0000313" key="5">
    <source>
        <dbReference type="EMBL" id="GAX85340.1"/>
    </source>
</evidence>
<keyword evidence="2" id="KW-0378">Hydrolase</keyword>
<accession>A0A250XRA3</accession>
<dbReference type="InterPro" id="IPR002073">
    <property type="entry name" value="PDEase_catalytic_dom"/>
</dbReference>
<feature type="compositionally biased region" description="Polar residues" evidence="3">
    <location>
        <begin position="646"/>
        <end position="675"/>
    </location>
</feature>
<dbReference type="GO" id="GO:0046872">
    <property type="term" value="F:metal ion binding"/>
    <property type="evidence" value="ECO:0007669"/>
    <property type="project" value="UniProtKB-KW"/>
</dbReference>
<keyword evidence="6" id="KW-1185">Reference proteome</keyword>
<comment type="caution">
    <text evidence="5">The sequence shown here is derived from an EMBL/GenBank/DDBJ whole genome shotgun (WGS) entry which is preliminary data.</text>
</comment>
<dbReference type="EMBL" id="BEGY01000163">
    <property type="protein sequence ID" value="GAX85340.1"/>
    <property type="molecule type" value="Genomic_DNA"/>
</dbReference>
<feature type="region of interest" description="Disordered" evidence="3">
    <location>
        <begin position="865"/>
        <end position="914"/>
    </location>
</feature>
<dbReference type="Pfam" id="PF00233">
    <property type="entry name" value="PDEase_I"/>
    <property type="match status" value="2"/>
</dbReference>
<feature type="compositionally biased region" description="Basic and acidic residues" evidence="3">
    <location>
        <begin position="895"/>
        <end position="906"/>
    </location>
</feature>
<evidence type="ECO:0000256" key="1">
    <source>
        <dbReference type="ARBA" id="ARBA00022723"/>
    </source>
</evidence>
<dbReference type="Gene3D" id="1.10.1300.10">
    <property type="entry name" value="3'5'-cyclic nucleotide phosphodiesterase, catalytic domain"/>
    <property type="match status" value="2"/>
</dbReference>
<feature type="compositionally biased region" description="Polar residues" evidence="3">
    <location>
        <begin position="871"/>
        <end position="881"/>
    </location>
</feature>
<dbReference type="GO" id="GO:0007165">
    <property type="term" value="P:signal transduction"/>
    <property type="evidence" value="ECO:0007669"/>
    <property type="project" value="InterPro"/>
</dbReference>
<organism evidence="5 6">
    <name type="scientific">Chlamydomonas eustigma</name>
    <dbReference type="NCBI Taxonomy" id="1157962"/>
    <lineage>
        <taxon>Eukaryota</taxon>
        <taxon>Viridiplantae</taxon>
        <taxon>Chlorophyta</taxon>
        <taxon>core chlorophytes</taxon>
        <taxon>Chlorophyceae</taxon>
        <taxon>CS clade</taxon>
        <taxon>Chlamydomonadales</taxon>
        <taxon>Chlamydomonadaceae</taxon>
        <taxon>Chlamydomonas</taxon>
    </lineage>
</organism>
<keyword evidence="1" id="KW-0479">Metal-binding</keyword>
<name>A0A250XRA3_9CHLO</name>
<dbReference type="GO" id="GO:0004114">
    <property type="term" value="F:3',5'-cyclic-nucleotide phosphodiesterase activity"/>
    <property type="evidence" value="ECO:0007669"/>
    <property type="project" value="InterPro"/>
</dbReference>
<feature type="region of interest" description="Disordered" evidence="3">
    <location>
        <begin position="570"/>
        <end position="595"/>
    </location>
</feature>
<dbReference type="InterPro" id="IPR036971">
    <property type="entry name" value="PDEase_catalytic_dom_sf"/>
</dbReference>